<dbReference type="RefSeq" id="WP_045779988.1">
    <property type="nucleotide sequence ID" value="NZ_LAJX01000182.1"/>
</dbReference>
<reference evidence="13 14" key="2">
    <citation type="journal article" date="2016" name="Microb. Ecol.">
        <title>Genome Characteristics of a Novel Type I Methanotroph (Sn10-6) Isolated from a Flooded Indian Rice Field.</title>
        <authorList>
            <person name="Rahalkar M.C."/>
            <person name="Pandit P.S."/>
            <person name="Dhakephalkar P.K."/>
            <person name="Pore S."/>
            <person name="Arora P."/>
            <person name="Kapse N."/>
        </authorList>
    </citation>
    <scope>NUCLEOTIDE SEQUENCE [LARGE SCALE GENOMIC DNA]</scope>
    <source>
        <strain evidence="13 14">Sn10-6</strain>
    </source>
</reference>
<name>A0A0F3IG64_9GAMM</name>
<keyword evidence="2 12" id="KW-1003">Cell membrane</keyword>
<feature type="transmembrane region" description="Helical" evidence="12">
    <location>
        <begin position="104"/>
        <end position="125"/>
    </location>
</feature>
<evidence type="ECO:0000256" key="12">
    <source>
        <dbReference type="HAMAP-Rule" id="MF_00454"/>
    </source>
</evidence>
<proteinExistence type="inferred from homology"/>
<feature type="binding site" evidence="12">
    <location>
        <position position="76"/>
    </location>
    <ligand>
        <name>Na(+)</name>
        <dbReference type="ChEBI" id="CHEBI:29101"/>
        <note>structural</note>
    </ligand>
</feature>
<feature type="transmembrane region" description="Helical" evidence="12">
    <location>
        <begin position="137"/>
        <end position="159"/>
    </location>
</feature>
<dbReference type="Pfam" id="PF02537">
    <property type="entry name" value="CRCB"/>
    <property type="match status" value="1"/>
</dbReference>
<dbReference type="AlphaFoldDB" id="A0A0F3IG64"/>
<feature type="binding site" evidence="12">
    <location>
        <position position="79"/>
    </location>
    <ligand>
        <name>Na(+)</name>
        <dbReference type="ChEBI" id="CHEBI:29101"/>
        <note>structural</note>
    </ligand>
</feature>
<keyword evidence="12" id="KW-0479">Metal-binding</keyword>
<keyword evidence="5 12" id="KW-1133">Transmembrane helix</keyword>
<dbReference type="InterPro" id="IPR003691">
    <property type="entry name" value="FluC"/>
</dbReference>
<organism evidence="13 14">
    <name type="scientific">Methylocucumis oryzae</name>
    <dbReference type="NCBI Taxonomy" id="1632867"/>
    <lineage>
        <taxon>Bacteria</taxon>
        <taxon>Pseudomonadati</taxon>
        <taxon>Pseudomonadota</taxon>
        <taxon>Gammaproteobacteria</taxon>
        <taxon>Methylococcales</taxon>
        <taxon>Methylococcaceae</taxon>
        <taxon>Methylocucumis</taxon>
    </lineage>
</organism>
<evidence type="ECO:0000256" key="4">
    <source>
        <dbReference type="ARBA" id="ARBA00022692"/>
    </source>
</evidence>
<feature type="transmembrane region" description="Helical" evidence="12">
    <location>
        <begin position="171"/>
        <end position="191"/>
    </location>
</feature>
<evidence type="ECO:0000256" key="10">
    <source>
        <dbReference type="ARBA" id="ARBA00035120"/>
    </source>
</evidence>
<feature type="transmembrane region" description="Helical" evidence="12">
    <location>
        <begin position="69"/>
        <end position="92"/>
    </location>
</feature>
<dbReference type="PANTHER" id="PTHR28259:SF1">
    <property type="entry name" value="FLUORIDE EXPORT PROTEIN 1-RELATED"/>
    <property type="match status" value="1"/>
</dbReference>
<dbReference type="Proteomes" id="UP000033684">
    <property type="component" value="Unassembled WGS sequence"/>
</dbReference>
<feature type="transmembrane region" description="Helical" evidence="12">
    <location>
        <begin position="203"/>
        <end position="227"/>
    </location>
</feature>
<keyword evidence="7 12" id="KW-0406">Ion transport</keyword>
<keyword evidence="14" id="KW-1185">Reference proteome</keyword>
<comment type="catalytic activity">
    <reaction evidence="11">
        <text>fluoride(in) = fluoride(out)</text>
        <dbReference type="Rhea" id="RHEA:76159"/>
        <dbReference type="ChEBI" id="CHEBI:17051"/>
    </reaction>
    <physiologicalReaction direction="left-to-right" evidence="11">
        <dbReference type="Rhea" id="RHEA:76160"/>
    </physiologicalReaction>
</comment>
<comment type="similarity">
    <text evidence="10 12">Belongs to the fluoride channel Fluc/FEX (TC 1.A.43) family.</text>
</comment>
<keyword evidence="3" id="KW-0997">Cell inner membrane</keyword>
<keyword evidence="4 12" id="KW-0812">Transmembrane</keyword>
<dbReference type="NCBIfam" id="TIGR00494">
    <property type="entry name" value="crcB"/>
    <property type="match status" value="1"/>
</dbReference>
<feature type="transmembrane region" description="Helical" evidence="12">
    <location>
        <begin position="6"/>
        <end position="26"/>
    </location>
</feature>
<comment type="caution">
    <text evidence="13">The sequence shown here is derived from an EMBL/GenBank/DDBJ whole genome shotgun (WGS) entry which is preliminary data.</text>
</comment>
<evidence type="ECO:0000256" key="5">
    <source>
        <dbReference type="ARBA" id="ARBA00022989"/>
    </source>
</evidence>
<dbReference type="GO" id="GO:0046872">
    <property type="term" value="F:metal ion binding"/>
    <property type="evidence" value="ECO:0007669"/>
    <property type="project" value="UniProtKB-KW"/>
</dbReference>
<dbReference type="OrthoDB" id="9806299at2"/>
<keyword evidence="8 12" id="KW-0472">Membrane</keyword>
<evidence type="ECO:0000313" key="14">
    <source>
        <dbReference type="Proteomes" id="UP000033684"/>
    </source>
</evidence>
<dbReference type="GO" id="GO:0062054">
    <property type="term" value="F:fluoride channel activity"/>
    <property type="evidence" value="ECO:0007669"/>
    <property type="project" value="UniProtKB-UniRule"/>
</dbReference>
<evidence type="ECO:0000256" key="1">
    <source>
        <dbReference type="ARBA" id="ARBA00004651"/>
    </source>
</evidence>
<evidence type="ECO:0000256" key="7">
    <source>
        <dbReference type="ARBA" id="ARBA00023065"/>
    </source>
</evidence>
<dbReference type="PANTHER" id="PTHR28259">
    <property type="entry name" value="FLUORIDE EXPORT PROTEIN 1-RELATED"/>
    <property type="match status" value="1"/>
</dbReference>
<comment type="function">
    <text evidence="12">Fluoride-specific ion channel. Important for reducing fluoride concentration in the cell, thus reducing its toxicity.</text>
</comment>
<evidence type="ECO:0000256" key="9">
    <source>
        <dbReference type="ARBA" id="ARBA00023303"/>
    </source>
</evidence>
<feature type="transmembrane region" description="Helical" evidence="12">
    <location>
        <begin position="38"/>
        <end position="57"/>
    </location>
</feature>
<comment type="subcellular location">
    <subcellularLocation>
        <location evidence="1 12">Cell membrane</location>
        <topology evidence="1 12">Multi-pass membrane protein</topology>
    </subcellularLocation>
</comment>
<dbReference type="EMBL" id="LAJX01000182">
    <property type="protein sequence ID" value="KJV05736.1"/>
    <property type="molecule type" value="Genomic_DNA"/>
</dbReference>
<sequence length="232" mass="25213">MSQLFAIALGGACGALIRFMVSTGIYHWLGREFPYGTLAVNIFGSFLLGLLTEALVLHRVGFTVEYRAAILIGFIGAFTTFSTFSLETVLLLQQDQLNKALLNVFASVTCCLFAVWLGLLLGKALSVGSWHWPSGLFPYALVSVNAIGAFLIGLILQLLLSKIQLVPEQQLLLLIVTIGAYLLFSGFYVLLSLLEQGHHINTHAFSLIINFAGNSLICLLFISLGIIGAKQF</sequence>
<evidence type="ECO:0000256" key="3">
    <source>
        <dbReference type="ARBA" id="ARBA00022519"/>
    </source>
</evidence>
<keyword evidence="6 12" id="KW-0915">Sodium</keyword>
<evidence type="ECO:0000256" key="2">
    <source>
        <dbReference type="ARBA" id="ARBA00022475"/>
    </source>
</evidence>
<dbReference type="GO" id="GO:0005886">
    <property type="term" value="C:plasma membrane"/>
    <property type="evidence" value="ECO:0007669"/>
    <property type="project" value="UniProtKB-SubCell"/>
</dbReference>
<dbReference type="GO" id="GO:0140114">
    <property type="term" value="P:cellular detoxification of fluoride"/>
    <property type="evidence" value="ECO:0007669"/>
    <property type="project" value="UniProtKB-UniRule"/>
</dbReference>
<protein>
    <recommendedName>
        <fullName evidence="12">Fluoride-specific ion channel FluC</fullName>
    </recommendedName>
</protein>
<keyword evidence="9 12" id="KW-0407">Ion channel</keyword>
<gene>
    <name evidence="12" type="primary">fluC</name>
    <name evidence="12" type="synonym">crcB</name>
    <name evidence="13" type="ORF">VZ94_15960</name>
</gene>
<evidence type="ECO:0000256" key="6">
    <source>
        <dbReference type="ARBA" id="ARBA00023053"/>
    </source>
</evidence>
<accession>A0A0F3IG64</accession>
<reference evidence="14" key="1">
    <citation type="submission" date="2015-03" db="EMBL/GenBank/DDBJ databases">
        <title>Draft genome sequence of a novel methanotroph (Sn10-6) isolated from flooded ricefield rhizosphere in India.</title>
        <authorList>
            <person name="Pandit P.S."/>
            <person name="Pore S.D."/>
            <person name="Arora P."/>
            <person name="Kapse N.G."/>
            <person name="Dhakephalkar P.K."/>
            <person name="Rahalkar M.C."/>
        </authorList>
    </citation>
    <scope>NUCLEOTIDE SEQUENCE [LARGE SCALE GENOMIC DNA]</scope>
    <source>
        <strain evidence="14">Sn10-6</strain>
    </source>
</reference>
<comment type="activity regulation">
    <text evidence="12">Na(+) is not transported, but it plays an essential structural role and its presence is essential for fluoride channel function.</text>
</comment>
<evidence type="ECO:0000256" key="11">
    <source>
        <dbReference type="ARBA" id="ARBA00035585"/>
    </source>
</evidence>
<dbReference type="HAMAP" id="MF_00454">
    <property type="entry name" value="FluC"/>
    <property type="match status" value="1"/>
</dbReference>
<evidence type="ECO:0000313" key="13">
    <source>
        <dbReference type="EMBL" id="KJV05736.1"/>
    </source>
</evidence>
<evidence type="ECO:0000256" key="8">
    <source>
        <dbReference type="ARBA" id="ARBA00023136"/>
    </source>
</evidence>
<keyword evidence="12" id="KW-0813">Transport</keyword>